<proteinExistence type="predicted"/>
<dbReference type="Pfam" id="PF08275">
    <property type="entry name" value="DNAG_N"/>
    <property type="match status" value="1"/>
</dbReference>
<evidence type="ECO:0000259" key="1">
    <source>
        <dbReference type="Pfam" id="PF08275"/>
    </source>
</evidence>
<dbReference type="InterPro" id="IPR037068">
    <property type="entry name" value="DNA_primase_core_N_sf"/>
</dbReference>
<dbReference type="Gene3D" id="3.40.1360.10">
    <property type="match status" value="1"/>
</dbReference>
<evidence type="ECO:0000313" key="3">
    <source>
        <dbReference type="Proteomes" id="UP000662747"/>
    </source>
</evidence>
<dbReference type="Proteomes" id="UP000662747">
    <property type="component" value="Chromosome"/>
</dbReference>
<dbReference type="InterPro" id="IPR013264">
    <property type="entry name" value="DNAG_N"/>
</dbReference>
<dbReference type="InterPro" id="IPR034151">
    <property type="entry name" value="TOPRIM_DnaG_bac"/>
</dbReference>
<name>A0ABX7NWH3_9BACT</name>
<reference evidence="2 3" key="1">
    <citation type="submission" date="2021-02" db="EMBL/GenBank/DDBJ databases">
        <title>De Novo genome assembly of isolated myxobacteria.</title>
        <authorList>
            <person name="Stevens D.C."/>
        </authorList>
    </citation>
    <scope>NUCLEOTIDE SEQUENCE [LARGE SCALE GENOMIC DNA]</scope>
    <source>
        <strain evidence="3">SCPEA02</strain>
    </source>
</reference>
<dbReference type="Pfam" id="PF13155">
    <property type="entry name" value="Toprim_2"/>
    <property type="match status" value="1"/>
</dbReference>
<dbReference type="Gene3D" id="3.90.980.10">
    <property type="entry name" value="DNA primase, catalytic core, N-terminal domain"/>
    <property type="match status" value="1"/>
</dbReference>
<organism evidence="2 3">
    <name type="scientific">Pyxidicoccus parkwayensis</name>
    <dbReference type="NCBI Taxonomy" id="2813578"/>
    <lineage>
        <taxon>Bacteria</taxon>
        <taxon>Pseudomonadati</taxon>
        <taxon>Myxococcota</taxon>
        <taxon>Myxococcia</taxon>
        <taxon>Myxococcales</taxon>
        <taxon>Cystobacterineae</taxon>
        <taxon>Myxococcaceae</taxon>
        <taxon>Pyxidicoccus</taxon>
    </lineage>
</organism>
<dbReference type="EMBL" id="CP071090">
    <property type="protein sequence ID" value="QSQ22776.1"/>
    <property type="molecule type" value="Genomic_DNA"/>
</dbReference>
<dbReference type="CDD" id="cd03364">
    <property type="entry name" value="TOPRIM_DnaG_primases"/>
    <property type="match status" value="1"/>
</dbReference>
<dbReference type="InterPro" id="IPR050219">
    <property type="entry name" value="DnaG_primase"/>
</dbReference>
<gene>
    <name evidence="2" type="ORF">JY651_48085</name>
</gene>
<protein>
    <submittedName>
        <fullName evidence="2">Toprim domain-containing protein</fullName>
    </submittedName>
</protein>
<evidence type="ECO:0000313" key="2">
    <source>
        <dbReference type="EMBL" id="QSQ22776.1"/>
    </source>
</evidence>
<keyword evidence="3" id="KW-1185">Reference proteome</keyword>
<dbReference type="PANTHER" id="PTHR30313">
    <property type="entry name" value="DNA PRIMASE"/>
    <property type="match status" value="1"/>
</dbReference>
<accession>A0ABX7NWH3</accession>
<dbReference type="SUPFAM" id="SSF56731">
    <property type="entry name" value="DNA primase core"/>
    <property type="match status" value="1"/>
</dbReference>
<dbReference type="PANTHER" id="PTHR30313:SF2">
    <property type="entry name" value="DNA PRIMASE"/>
    <property type="match status" value="1"/>
</dbReference>
<feature type="domain" description="DNA primase DNAG catalytic core N-terminal" evidence="1">
    <location>
        <begin position="41"/>
        <end position="160"/>
    </location>
</feature>
<sequence>MSHESPPAEDRFQRAARLEREELHRCITLAAAHFQGLLWEGTEGQAARDYIASRGITEETARAFALGYASASGTALANALAPAGLANAGERAGLLRRAPAGGGFTDVFRGRVTLPFCSPEGHPLSFIGRDLPPHERRKYQEPCISPIFERDHTLFGLVHARDAIRREGSAIVVEGGFDCMMLHQTGFTHSVGLIATTLSTSRIDLLLAAGARELVVMLDPDLGGWRGVQQNADLMLLYVPATRVARLPRKEDPDEFLVRAGPEAMRRVLDEARPLTEYLLDTTLPRGRNASAAERKEAVEALSLIFLRLQEGPTRSALLDALATHSGLSHDELEAMLRSS</sequence>
<dbReference type="RefSeq" id="WP_206724352.1">
    <property type="nucleotide sequence ID" value="NZ_CP071090.1"/>
</dbReference>